<name>B0MN46_9FIRM</name>
<sequence>MQGGYFKRHKRTSVLAKWFEYDVSYELPQLNANLRYRYNLSPYVTIMA</sequence>
<reference evidence="1" key="1">
    <citation type="submission" date="2007-10" db="EMBL/GenBank/DDBJ databases">
        <authorList>
            <person name="Fulton L."/>
            <person name="Clifton S."/>
            <person name="Fulton B."/>
            <person name="Xu J."/>
            <person name="Minx P."/>
            <person name="Pepin K.H."/>
            <person name="Johnson M."/>
            <person name="Thiruvilangam P."/>
            <person name="Bhonagiri V."/>
            <person name="Nash W.E."/>
            <person name="Mardis E.R."/>
            <person name="Wilson R.K."/>
        </authorList>
    </citation>
    <scope>NUCLEOTIDE SEQUENCE [LARGE SCALE GENOMIC DNA]</scope>
    <source>
        <strain evidence="1">DSM 15702</strain>
    </source>
</reference>
<comment type="caution">
    <text evidence="1">The sequence shown here is derived from an EMBL/GenBank/DDBJ whole genome shotgun (WGS) entry which is preliminary data.</text>
</comment>
<proteinExistence type="predicted"/>
<organism evidence="1 2">
    <name type="scientific">[Eubacterium] siraeum DSM 15702</name>
    <dbReference type="NCBI Taxonomy" id="428128"/>
    <lineage>
        <taxon>Bacteria</taxon>
        <taxon>Bacillati</taxon>
        <taxon>Bacillota</taxon>
        <taxon>Clostridia</taxon>
        <taxon>Eubacteriales</taxon>
        <taxon>Oscillospiraceae</taxon>
        <taxon>Oscillospiraceae incertae sedis</taxon>
    </lineage>
</organism>
<dbReference type="EMBL" id="ABCA03000044">
    <property type="protein sequence ID" value="EDS00968.1"/>
    <property type="molecule type" value="Genomic_DNA"/>
</dbReference>
<keyword evidence="2" id="KW-1185">Reference proteome</keyword>
<dbReference type="Proteomes" id="UP000005326">
    <property type="component" value="Unassembled WGS sequence"/>
</dbReference>
<dbReference type="AlphaFoldDB" id="B0MN46"/>
<reference evidence="1" key="2">
    <citation type="submission" date="2014-06" db="EMBL/GenBank/DDBJ databases">
        <title>Draft genome sequence of Eubacterium siraeum (DSM 15702).</title>
        <authorList>
            <person name="Sudarsanam P."/>
            <person name="Ley R."/>
            <person name="Guruge J."/>
            <person name="Turnbaugh P.J."/>
            <person name="Mahowald M."/>
            <person name="Liep D."/>
            <person name="Gordon J."/>
        </authorList>
    </citation>
    <scope>NUCLEOTIDE SEQUENCE</scope>
    <source>
        <strain evidence="1">DSM 15702</strain>
    </source>
</reference>
<evidence type="ECO:0000313" key="1">
    <source>
        <dbReference type="EMBL" id="EDS00968.1"/>
    </source>
</evidence>
<evidence type="ECO:0000313" key="2">
    <source>
        <dbReference type="Proteomes" id="UP000005326"/>
    </source>
</evidence>
<gene>
    <name evidence="1" type="ORF">EUBSIR_01250</name>
</gene>
<protein>
    <submittedName>
        <fullName evidence="1">Uncharacterized protein</fullName>
    </submittedName>
</protein>
<accession>B0MN46</accession>